<dbReference type="Proteomes" id="UP001249851">
    <property type="component" value="Unassembled WGS sequence"/>
</dbReference>
<name>A0AAD9QUL5_ACRCE</name>
<dbReference type="PANTHER" id="PTHR44313">
    <property type="entry name" value="DNAJ HOMOLOG SUBFAMILY C MEMBER 17"/>
    <property type="match status" value="1"/>
</dbReference>
<evidence type="ECO:0000256" key="9">
    <source>
        <dbReference type="SAM" id="Coils"/>
    </source>
</evidence>
<keyword evidence="4" id="KW-0143">Chaperone</keyword>
<evidence type="ECO:0000256" key="10">
    <source>
        <dbReference type="SAM" id="MobiDB-lite"/>
    </source>
</evidence>
<gene>
    <name evidence="13" type="ORF">P5673_008522</name>
</gene>
<dbReference type="FunFam" id="1.10.287.110:FF:000059">
    <property type="entry name" value="dnaJ homolog subfamily C member 17"/>
    <property type="match status" value="1"/>
</dbReference>
<dbReference type="PROSITE" id="PS50102">
    <property type="entry name" value="RRM"/>
    <property type="match status" value="1"/>
</dbReference>
<reference evidence="13" key="1">
    <citation type="journal article" date="2023" name="G3 (Bethesda)">
        <title>Whole genome assembly and annotation of the endangered Caribbean coral Acropora cervicornis.</title>
        <authorList>
            <person name="Selwyn J.D."/>
            <person name="Vollmer S.V."/>
        </authorList>
    </citation>
    <scope>NUCLEOTIDE SEQUENCE</scope>
    <source>
        <strain evidence="13">K2</strain>
    </source>
</reference>
<keyword evidence="14" id="KW-1185">Reference proteome</keyword>
<dbReference type="PROSITE" id="PS50076">
    <property type="entry name" value="DNAJ_2"/>
    <property type="match status" value="1"/>
</dbReference>
<dbReference type="InterPro" id="IPR034254">
    <property type="entry name" value="DNAJC17_RRM"/>
</dbReference>
<dbReference type="GO" id="GO:0003723">
    <property type="term" value="F:RNA binding"/>
    <property type="evidence" value="ECO:0007669"/>
    <property type="project" value="UniProtKB-UniRule"/>
</dbReference>
<accession>A0AAD9QUL5</accession>
<dbReference type="InterPro" id="IPR035979">
    <property type="entry name" value="RBD_domain_sf"/>
</dbReference>
<proteinExistence type="predicted"/>
<protein>
    <recommendedName>
        <fullName evidence="7">DnaJ homolog subfamily C member 17</fullName>
    </recommendedName>
</protein>
<keyword evidence="8" id="KW-0694">RNA-binding</keyword>
<evidence type="ECO:0000256" key="8">
    <source>
        <dbReference type="PROSITE-ProRule" id="PRU00176"/>
    </source>
</evidence>
<dbReference type="EMBL" id="JARQWQ010000014">
    <property type="protein sequence ID" value="KAK2567668.1"/>
    <property type="molecule type" value="Genomic_DNA"/>
</dbReference>
<dbReference type="PRINTS" id="PR00625">
    <property type="entry name" value="JDOMAIN"/>
</dbReference>
<dbReference type="AlphaFoldDB" id="A0AAD9QUL5"/>
<feature type="coiled-coil region" evidence="9">
    <location>
        <begin position="81"/>
        <end position="148"/>
    </location>
</feature>
<feature type="domain" description="J" evidence="11">
    <location>
        <begin position="6"/>
        <end position="71"/>
    </location>
</feature>
<dbReference type="Gene3D" id="1.10.287.110">
    <property type="entry name" value="DnaJ domain"/>
    <property type="match status" value="1"/>
</dbReference>
<dbReference type="InterPro" id="IPR012677">
    <property type="entry name" value="Nucleotide-bd_a/b_plait_sf"/>
</dbReference>
<evidence type="ECO:0000313" key="14">
    <source>
        <dbReference type="Proteomes" id="UP001249851"/>
    </source>
</evidence>
<comment type="function">
    <text evidence="6">May negatively affect PAX8-induced thyroglobulin/TG transcription.</text>
</comment>
<evidence type="ECO:0000256" key="4">
    <source>
        <dbReference type="ARBA" id="ARBA00023186"/>
    </source>
</evidence>
<dbReference type="GO" id="GO:0005737">
    <property type="term" value="C:cytoplasm"/>
    <property type="evidence" value="ECO:0007669"/>
    <property type="project" value="UniProtKB-SubCell"/>
</dbReference>
<evidence type="ECO:0000256" key="3">
    <source>
        <dbReference type="ARBA" id="ARBA00022490"/>
    </source>
</evidence>
<dbReference type="Pfam" id="PF00076">
    <property type="entry name" value="RRM_1"/>
    <property type="match status" value="1"/>
</dbReference>
<evidence type="ECO:0000313" key="13">
    <source>
        <dbReference type="EMBL" id="KAK2567668.1"/>
    </source>
</evidence>
<dbReference type="InterPro" id="IPR001623">
    <property type="entry name" value="DnaJ_domain"/>
</dbReference>
<dbReference type="InterPro" id="IPR000504">
    <property type="entry name" value="RRM_dom"/>
</dbReference>
<dbReference type="InterPro" id="IPR036869">
    <property type="entry name" value="J_dom_sf"/>
</dbReference>
<dbReference type="SUPFAM" id="SSF54928">
    <property type="entry name" value="RNA-binding domain, RBD"/>
    <property type="match status" value="1"/>
</dbReference>
<keyword evidence="3" id="KW-0963">Cytoplasm</keyword>
<dbReference type="GO" id="GO:0000390">
    <property type="term" value="P:spliceosomal complex disassembly"/>
    <property type="evidence" value="ECO:0007669"/>
    <property type="project" value="TreeGrafter"/>
</dbReference>
<evidence type="ECO:0000256" key="1">
    <source>
        <dbReference type="ARBA" id="ARBA00004123"/>
    </source>
</evidence>
<sequence>MAAKMTYYEILGVTRESSEKEITKAYRKKALKCHPDKNPDNKEAAELFHELSKALEVLTDAKARAAYDAVLKAKEKARLRTQALDSKRKKFKQDLEEQEDAAKINKENDETAAKNLQAEIERLREEGSQLLQEQQQFLKEQLKKEMEEVGQDNLSTSIELEDLAPKLKVRWKSKKSDPSNGGYSREVLESILKKYGETSYVIVSSKKKGSAIVEFKSLESARDALKNEKGLADNPLQISWLGAMASATDAAAAGTQVSGSCKTTKADAVESKKRTKGEKYHKRDLLKKRLTEPPLSSASNTLSDRDYESVVLMKLRQFEERKRLIQEMQENDEQ</sequence>
<comment type="caution">
    <text evidence="13">The sequence shown here is derived from an EMBL/GenBank/DDBJ whole genome shotgun (WGS) entry which is preliminary data.</text>
</comment>
<dbReference type="CDD" id="cd06257">
    <property type="entry name" value="DnaJ"/>
    <property type="match status" value="1"/>
</dbReference>
<keyword evidence="5" id="KW-0539">Nucleus</keyword>
<evidence type="ECO:0000259" key="12">
    <source>
        <dbReference type="PROSITE" id="PS50102"/>
    </source>
</evidence>
<reference evidence="13" key="2">
    <citation type="journal article" date="2023" name="Science">
        <title>Genomic signatures of disease resistance in endangered staghorn corals.</title>
        <authorList>
            <person name="Vollmer S.V."/>
            <person name="Selwyn J.D."/>
            <person name="Despard B.A."/>
            <person name="Roesel C.L."/>
        </authorList>
    </citation>
    <scope>NUCLEOTIDE SEQUENCE</scope>
    <source>
        <strain evidence="13">K2</strain>
    </source>
</reference>
<dbReference type="PANTHER" id="PTHR44313:SF1">
    <property type="entry name" value="DNAJ HOMOLOG SUBFAMILY C MEMBER 17"/>
    <property type="match status" value="1"/>
</dbReference>
<evidence type="ECO:0000256" key="2">
    <source>
        <dbReference type="ARBA" id="ARBA00004496"/>
    </source>
</evidence>
<feature type="domain" description="RRM" evidence="12">
    <location>
        <begin position="156"/>
        <end position="243"/>
    </location>
</feature>
<organism evidence="13 14">
    <name type="scientific">Acropora cervicornis</name>
    <name type="common">Staghorn coral</name>
    <dbReference type="NCBI Taxonomy" id="6130"/>
    <lineage>
        <taxon>Eukaryota</taxon>
        <taxon>Metazoa</taxon>
        <taxon>Cnidaria</taxon>
        <taxon>Anthozoa</taxon>
        <taxon>Hexacorallia</taxon>
        <taxon>Scleractinia</taxon>
        <taxon>Astrocoeniina</taxon>
        <taxon>Acroporidae</taxon>
        <taxon>Acropora</taxon>
    </lineage>
</organism>
<keyword evidence="9" id="KW-0175">Coiled coil</keyword>
<comment type="subcellular location">
    <subcellularLocation>
        <location evidence="2">Cytoplasm</location>
    </subcellularLocation>
    <subcellularLocation>
        <location evidence="1">Nucleus</location>
    </subcellularLocation>
</comment>
<dbReference type="GO" id="GO:0005681">
    <property type="term" value="C:spliceosomal complex"/>
    <property type="evidence" value="ECO:0007669"/>
    <property type="project" value="TreeGrafter"/>
</dbReference>
<evidence type="ECO:0000256" key="5">
    <source>
        <dbReference type="ARBA" id="ARBA00023242"/>
    </source>
</evidence>
<feature type="compositionally biased region" description="Basic and acidic residues" evidence="10">
    <location>
        <begin position="268"/>
        <end position="291"/>
    </location>
</feature>
<dbReference type="InterPro" id="IPR052094">
    <property type="entry name" value="Pre-mRNA-splicing_ERAD"/>
</dbReference>
<feature type="region of interest" description="Disordered" evidence="10">
    <location>
        <begin position="268"/>
        <end position="303"/>
    </location>
</feature>
<dbReference type="Gene3D" id="3.30.70.330">
    <property type="match status" value="1"/>
</dbReference>
<evidence type="ECO:0000256" key="7">
    <source>
        <dbReference type="ARBA" id="ARBA00074360"/>
    </source>
</evidence>
<dbReference type="CDD" id="cd12429">
    <property type="entry name" value="RRM_DNAJC17"/>
    <property type="match status" value="1"/>
</dbReference>
<dbReference type="Pfam" id="PF00226">
    <property type="entry name" value="DnaJ"/>
    <property type="match status" value="1"/>
</dbReference>
<evidence type="ECO:0000259" key="11">
    <source>
        <dbReference type="PROSITE" id="PS50076"/>
    </source>
</evidence>
<dbReference type="SUPFAM" id="SSF46565">
    <property type="entry name" value="Chaperone J-domain"/>
    <property type="match status" value="1"/>
</dbReference>
<dbReference type="SMART" id="SM00271">
    <property type="entry name" value="DnaJ"/>
    <property type="match status" value="1"/>
</dbReference>
<evidence type="ECO:0000256" key="6">
    <source>
        <dbReference type="ARBA" id="ARBA00053783"/>
    </source>
</evidence>